<dbReference type="FunFam" id="3.30.430.20:FF:000012">
    <property type="entry name" value="Cysteine-rich receptor-like protein kinase 25"/>
    <property type="match status" value="1"/>
</dbReference>
<dbReference type="PROSITE" id="PS00108">
    <property type="entry name" value="PROTEIN_KINASE_ST"/>
    <property type="match status" value="1"/>
</dbReference>
<evidence type="ECO:0000259" key="21">
    <source>
        <dbReference type="PROSITE" id="PS51473"/>
    </source>
</evidence>
<dbReference type="PANTHER" id="PTHR27002:SF1096">
    <property type="entry name" value="GNK2-HOMOLOGOUS DOMAIN-CONTAINING PROTEIN"/>
    <property type="match status" value="1"/>
</dbReference>
<sequence>MVSLSISMVNLVLLWLSFLSLTSEAVPSYRFHICSNKTTFIPNSTYQSNLKDLLLSLSSNSTREIGFYNNTVGENPEISVYGLFLCRGDLTPDACQDCVSTATNEIVQQYCPVEKVAVIWYDGCMLRYSNRLIFSVMEDQPRKYLWNVLDITQPDRFLKLAQTTLSDLVPLAANASSGAKKFATKEVNFTVLQTMYSLVQCTPDLSSFDCDRCLREAITNVPTCCSGKQGARVMYPSCTIRYEVFPFYQIQAVAPPVPAPGPTPIPLLLPPPPGKSHISSLKIVAIVAPIIVSVVLFFMGYCFLIRRKASKTIQEENAANEISIVESLQFDFATIEAATNKFSDDNKLGEGGFGQVYKGILPNGQEIAVKRLSRSSRQGVGEFKNEIVLVAKLQHKNLVRLLGFCLEGEEKILVYEFVPNKSLDYFLYEPKRHGKLDWSKRYKIIGGIARGMLYLHEDSRLKIVHRDLKASNVLLDENMNPKISDFGMAKIFGVDQSQGNTSRVVGTFGYMSPEYVRYGRFSAKSDVYSFGILILVILSGKKNTSFYQSDGPADLLSFASKHWEDGTLLEFLDPTLGDSYSRNEVIRCLQIGLLCVQKNPVDRPRMASIDLMLNNYSITLPSPQNPAYLQTEQSMPLSINEASITEVYPR</sequence>
<keyword evidence="6 19" id="KW-0732">Signal</keyword>
<dbReference type="SUPFAM" id="SSF56112">
    <property type="entry name" value="Protein kinase-like (PK-like)"/>
    <property type="match status" value="1"/>
</dbReference>
<dbReference type="FunFam" id="1.10.510.10:FF:000129">
    <property type="entry name" value="cysteine-rich receptor-like protein kinase 10"/>
    <property type="match status" value="1"/>
</dbReference>
<keyword evidence="12 18" id="KW-0472">Membrane</keyword>
<evidence type="ECO:0000256" key="12">
    <source>
        <dbReference type="ARBA" id="ARBA00023136"/>
    </source>
</evidence>
<keyword evidence="2" id="KW-0723">Serine/threonine-protein kinase</keyword>
<dbReference type="PROSITE" id="PS50011">
    <property type="entry name" value="PROTEIN_KINASE_DOM"/>
    <property type="match status" value="1"/>
</dbReference>
<evidence type="ECO:0000256" key="9">
    <source>
        <dbReference type="ARBA" id="ARBA00022777"/>
    </source>
</evidence>
<organism evidence="22 23">
    <name type="scientific">Quercus rubra</name>
    <name type="common">Northern red oak</name>
    <name type="synonym">Quercus borealis</name>
    <dbReference type="NCBI Taxonomy" id="3512"/>
    <lineage>
        <taxon>Eukaryota</taxon>
        <taxon>Viridiplantae</taxon>
        <taxon>Streptophyta</taxon>
        <taxon>Embryophyta</taxon>
        <taxon>Tracheophyta</taxon>
        <taxon>Spermatophyta</taxon>
        <taxon>Magnoliopsida</taxon>
        <taxon>eudicotyledons</taxon>
        <taxon>Gunneridae</taxon>
        <taxon>Pentapetalae</taxon>
        <taxon>rosids</taxon>
        <taxon>fabids</taxon>
        <taxon>Fagales</taxon>
        <taxon>Fagaceae</taxon>
        <taxon>Quercus</taxon>
    </lineage>
</organism>
<dbReference type="Gene3D" id="3.30.430.20">
    <property type="entry name" value="Gnk2 domain, C-X8-C-X2-C motif"/>
    <property type="match status" value="2"/>
</dbReference>
<evidence type="ECO:0000313" key="22">
    <source>
        <dbReference type="EMBL" id="KAK4588139.1"/>
    </source>
</evidence>
<proteinExistence type="predicted"/>
<evidence type="ECO:0000256" key="4">
    <source>
        <dbReference type="ARBA" id="ARBA00022679"/>
    </source>
</evidence>
<dbReference type="PROSITE" id="PS51473">
    <property type="entry name" value="GNK2"/>
    <property type="match status" value="2"/>
</dbReference>
<keyword evidence="4" id="KW-0808">Transferase</keyword>
<evidence type="ECO:0000256" key="13">
    <source>
        <dbReference type="ARBA" id="ARBA00023170"/>
    </source>
</evidence>
<dbReference type="SMART" id="SM00220">
    <property type="entry name" value="S_TKc"/>
    <property type="match status" value="1"/>
</dbReference>
<dbReference type="InterPro" id="IPR002902">
    <property type="entry name" value="GNK2"/>
</dbReference>
<evidence type="ECO:0000256" key="16">
    <source>
        <dbReference type="ARBA" id="ARBA00047951"/>
    </source>
</evidence>
<evidence type="ECO:0000256" key="5">
    <source>
        <dbReference type="ARBA" id="ARBA00022692"/>
    </source>
</evidence>
<dbReference type="Gene3D" id="1.10.510.10">
    <property type="entry name" value="Transferase(Phosphotransferase) domain 1"/>
    <property type="match status" value="1"/>
</dbReference>
<dbReference type="InterPro" id="IPR011009">
    <property type="entry name" value="Kinase-like_dom_sf"/>
</dbReference>
<gene>
    <name evidence="22" type="ORF">RGQ29_019228</name>
</gene>
<dbReference type="Gene3D" id="3.30.200.20">
    <property type="entry name" value="Phosphorylase Kinase, domain 1"/>
    <property type="match status" value="1"/>
</dbReference>
<keyword evidence="7" id="KW-0677">Repeat</keyword>
<evidence type="ECO:0000256" key="17">
    <source>
        <dbReference type="PROSITE-ProRule" id="PRU10141"/>
    </source>
</evidence>
<dbReference type="InterPro" id="IPR038408">
    <property type="entry name" value="GNK2_sf"/>
</dbReference>
<accession>A0AAN7F9J2</accession>
<feature type="domain" description="Gnk2-homologous" evidence="21">
    <location>
        <begin position="28"/>
        <end position="133"/>
    </location>
</feature>
<evidence type="ECO:0000256" key="18">
    <source>
        <dbReference type="SAM" id="Phobius"/>
    </source>
</evidence>
<dbReference type="CDD" id="cd23509">
    <property type="entry name" value="Gnk2-like"/>
    <property type="match status" value="2"/>
</dbReference>
<feature type="signal peptide" evidence="19">
    <location>
        <begin position="1"/>
        <end position="25"/>
    </location>
</feature>
<feature type="transmembrane region" description="Helical" evidence="18">
    <location>
        <begin position="283"/>
        <end position="304"/>
    </location>
</feature>
<dbReference type="GO" id="GO:0005886">
    <property type="term" value="C:plasma membrane"/>
    <property type="evidence" value="ECO:0007669"/>
    <property type="project" value="TreeGrafter"/>
</dbReference>
<dbReference type="InterPro" id="IPR008271">
    <property type="entry name" value="Ser/Thr_kinase_AS"/>
</dbReference>
<keyword evidence="9" id="KW-0418">Kinase</keyword>
<evidence type="ECO:0000256" key="8">
    <source>
        <dbReference type="ARBA" id="ARBA00022741"/>
    </source>
</evidence>
<keyword evidence="10 17" id="KW-0067">ATP-binding</keyword>
<dbReference type="InterPro" id="IPR017441">
    <property type="entry name" value="Protein_kinase_ATP_BS"/>
</dbReference>
<dbReference type="Proteomes" id="UP001324115">
    <property type="component" value="Unassembled WGS sequence"/>
</dbReference>
<dbReference type="GO" id="GO:0042742">
    <property type="term" value="P:defense response to bacterium"/>
    <property type="evidence" value="ECO:0007669"/>
    <property type="project" value="TreeGrafter"/>
</dbReference>
<evidence type="ECO:0000313" key="23">
    <source>
        <dbReference type="Proteomes" id="UP001324115"/>
    </source>
</evidence>
<dbReference type="GO" id="GO:0005524">
    <property type="term" value="F:ATP binding"/>
    <property type="evidence" value="ECO:0007669"/>
    <property type="project" value="UniProtKB-UniRule"/>
</dbReference>
<reference evidence="22 23" key="1">
    <citation type="journal article" date="2023" name="G3 (Bethesda)">
        <title>A haplotype-resolved chromosome-scale genome for Quercus rubra L. provides insights into the genetics of adaptive traits for red oak species.</title>
        <authorList>
            <person name="Kapoor B."/>
            <person name="Jenkins J."/>
            <person name="Schmutz J."/>
            <person name="Zhebentyayeva T."/>
            <person name="Kuelheim C."/>
            <person name="Coggeshall M."/>
            <person name="Heim C."/>
            <person name="Lasky J.R."/>
            <person name="Leites L."/>
            <person name="Islam-Faridi N."/>
            <person name="Romero-Severson J."/>
            <person name="DeLeo V.L."/>
            <person name="Lucas S.M."/>
            <person name="Lazic D."/>
            <person name="Gailing O."/>
            <person name="Carlson J."/>
            <person name="Staton M."/>
        </authorList>
    </citation>
    <scope>NUCLEOTIDE SEQUENCE [LARGE SCALE GENOMIC DNA]</scope>
    <source>
        <strain evidence="22">Pseudo-F2</strain>
    </source>
</reference>
<dbReference type="PROSITE" id="PS00107">
    <property type="entry name" value="PROTEIN_KINASE_ATP"/>
    <property type="match status" value="1"/>
</dbReference>
<comment type="catalytic activity">
    <reaction evidence="15">
        <text>L-seryl-[protein] + ATP = O-phospho-L-seryl-[protein] + ADP + H(+)</text>
        <dbReference type="Rhea" id="RHEA:17989"/>
        <dbReference type="Rhea" id="RHEA-COMP:9863"/>
        <dbReference type="Rhea" id="RHEA-COMP:11604"/>
        <dbReference type="ChEBI" id="CHEBI:15378"/>
        <dbReference type="ChEBI" id="CHEBI:29999"/>
        <dbReference type="ChEBI" id="CHEBI:30616"/>
        <dbReference type="ChEBI" id="CHEBI:83421"/>
        <dbReference type="ChEBI" id="CHEBI:456216"/>
    </reaction>
</comment>
<dbReference type="AlphaFoldDB" id="A0AAN7F9J2"/>
<dbReference type="PANTHER" id="PTHR27002">
    <property type="entry name" value="RECEPTOR-LIKE SERINE/THREONINE-PROTEIN KINASE SD1-8"/>
    <property type="match status" value="1"/>
</dbReference>
<dbReference type="Pfam" id="PF01657">
    <property type="entry name" value="Stress-antifung"/>
    <property type="match status" value="2"/>
</dbReference>
<dbReference type="Pfam" id="PF07714">
    <property type="entry name" value="PK_Tyr_Ser-Thr"/>
    <property type="match status" value="1"/>
</dbReference>
<evidence type="ECO:0000256" key="6">
    <source>
        <dbReference type="ARBA" id="ARBA00022729"/>
    </source>
</evidence>
<dbReference type="InterPro" id="IPR000719">
    <property type="entry name" value="Prot_kinase_dom"/>
</dbReference>
<dbReference type="InterPro" id="IPR001245">
    <property type="entry name" value="Ser-Thr/Tyr_kinase_cat_dom"/>
</dbReference>
<keyword evidence="23" id="KW-1185">Reference proteome</keyword>
<feature type="domain" description="Protein kinase" evidence="20">
    <location>
        <begin position="342"/>
        <end position="613"/>
    </location>
</feature>
<keyword evidence="13" id="KW-0675">Receptor</keyword>
<evidence type="ECO:0000256" key="19">
    <source>
        <dbReference type="SAM" id="SignalP"/>
    </source>
</evidence>
<evidence type="ECO:0000256" key="15">
    <source>
        <dbReference type="ARBA" id="ARBA00047558"/>
    </source>
</evidence>
<evidence type="ECO:0000256" key="1">
    <source>
        <dbReference type="ARBA" id="ARBA00004167"/>
    </source>
</evidence>
<keyword evidence="3" id="KW-0597">Phosphoprotein</keyword>
<dbReference type="EMBL" id="JAXUIC010000005">
    <property type="protein sequence ID" value="KAK4588139.1"/>
    <property type="molecule type" value="Genomic_DNA"/>
</dbReference>
<dbReference type="FunFam" id="3.30.200.20:FF:000142">
    <property type="entry name" value="Cysteine-rich receptor-like protein kinase 10"/>
    <property type="match status" value="1"/>
</dbReference>
<dbReference type="GO" id="GO:0004674">
    <property type="term" value="F:protein serine/threonine kinase activity"/>
    <property type="evidence" value="ECO:0007669"/>
    <property type="project" value="UniProtKB-KW"/>
</dbReference>
<keyword evidence="14" id="KW-0325">Glycoprotein</keyword>
<evidence type="ECO:0000256" key="7">
    <source>
        <dbReference type="ARBA" id="ARBA00022737"/>
    </source>
</evidence>
<keyword evidence="5 18" id="KW-0812">Transmembrane</keyword>
<protein>
    <recommendedName>
        <fullName evidence="24">Cysteine-rich receptor-like protein kinase 10</fullName>
    </recommendedName>
</protein>
<keyword evidence="11 18" id="KW-1133">Transmembrane helix</keyword>
<evidence type="ECO:0000256" key="14">
    <source>
        <dbReference type="ARBA" id="ARBA00023180"/>
    </source>
</evidence>
<dbReference type="FunFam" id="3.30.430.20:FF:000013">
    <property type="entry name" value="Cysteine-rich RLK (RECEPTOR-like protein kinase) 23"/>
    <property type="match status" value="1"/>
</dbReference>
<keyword evidence="8 17" id="KW-0547">Nucleotide-binding</keyword>
<evidence type="ECO:0000256" key="3">
    <source>
        <dbReference type="ARBA" id="ARBA00022553"/>
    </source>
</evidence>
<dbReference type="CDD" id="cd14066">
    <property type="entry name" value="STKc_IRAK"/>
    <property type="match status" value="1"/>
</dbReference>
<feature type="chain" id="PRO_5042843759" description="Cysteine-rich receptor-like protein kinase 10" evidence="19">
    <location>
        <begin position="26"/>
        <end position="650"/>
    </location>
</feature>
<comment type="subcellular location">
    <subcellularLocation>
        <location evidence="1">Membrane</location>
        <topology evidence="1">Single-pass membrane protein</topology>
    </subcellularLocation>
</comment>
<comment type="catalytic activity">
    <reaction evidence="16">
        <text>L-threonyl-[protein] + ATP = O-phospho-L-threonyl-[protein] + ADP + H(+)</text>
        <dbReference type="Rhea" id="RHEA:46608"/>
        <dbReference type="Rhea" id="RHEA-COMP:11060"/>
        <dbReference type="Rhea" id="RHEA-COMP:11605"/>
        <dbReference type="ChEBI" id="CHEBI:15378"/>
        <dbReference type="ChEBI" id="CHEBI:30013"/>
        <dbReference type="ChEBI" id="CHEBI:30616"/>
        <dbReference type="ChEBI" id="CHEBI:61977"/>
        <dbReference type="ChEBI" id="CHEBI:456216"/>
    </reaction>
</comment>
<evidence type="ECO:0008006" key="24">
    <source>
        <dbReference type="Google" id="ProtNLM"/>
    </source>
</evidence>
<evidence type="ECO:0000259" key="20">
    <source>
        <dbReference type="PROSITE" id="PS50011"/>
    </source>
</evidence>
<evidence type="ECO:0000256" key="10">
    <source>
        <dbReference type="ARBA" id="ARBA00022840"/>
    </source>
</evidence>
<feature type="domain" description="Gnk2-homologous" evidence="21">
    <location>
        <begin position="139"/>
        <end position="247"/>
    </location>
</feature>
<name>A0AAN7F9J2_QUERU</name>
<comment type="caution">
    <text evidence="22">The sequence shown here is derived from an EMBL/GenBank/DDBJ whole genome shotgun (WGS) entry which is preliminary data.</text>
</comment>
<feature type="binding site" evidence="17">
    <location>
        <position position="370"/>
    </location>
    <ligand>
        <name>ATP</name>
        <dbReference type="ChEBI" id="CHEBI:30616"/>
    </ligand>
</feature>
<evidence type="ECO:0000256" key="2">
    <source>
        <dbReference type="ARBA" id="ARBA00022527"/>
    </source>
</evidence>
<evidence type="ECO:0000256" key="11">
    <source>
        <dbReference type="ARBA" id="ARBA00022989"/>
    </source>
</evidence>